<accession>A0ABU3NVV4</accession>
<reference evidence="1 2" key="1">
    <citation type="submission" date="2023-07" db="EMBL/GenBank/DDBJ databases">
        <title>The novel representative of Negativicutes class, Anaeroselena agilis gen. nov. sp. nov.</title>
        <authorList>
            <person name="Prokofeva M.I."/>
            <person name="Elcheninov A.G."/>
            <person name="Klyukina A."/>
            <person name="Kublanov I.V."/>
            <person name="Frolov E.N."/>
            <person name="Podosokorskaya O.A."/>
        </authorList>
    </citation>
    <scope>NUCLEOTIDE SEQUENCE [LARGE SCALE GENOMIC DNA]</scope>
    <source>
        <strain evidence="1 2">4137-cl</strain>
    </source>
</reference>
<comment type="caution">
    <text evidence="1">The sequence shown here is derived from an EMBL/GenBank/DDBJ whole genome shotgun (WGS) entry which is preliminary data.</text>
</comment>
<dbReference type="EMBL" id="JAUOZS010000001">
    <property type="protein sequence ID" value="MDT8900937.1"/>
    <property type="molecule type" value="Genomic_DNA"/>
</dbReference>
<dbReference type="Pfam" id="PF24175">
    <property type="entry name" value="SU10_adaptor"/>
    <property type="match status" value="1"/>
</dbReference>
<evidence type="ECO:0000313" key="2">
    <source>
        <dbReference type="Proteomes" id="UP001254848"/>
    </source>
</evidence>
<dbReference type="InterPro" id="IPR056209">
    <property type="entry name" value="SU10_adaptor"/>
</dbReference>
<evidence type="ECO:0000313" key="1">
    <source>
        <dbReference type="EMBL" id="MDT8900937.1"/>
    </source>
</evidence>
<dbReference type="Proteomes" id="UP001254848">
    <property type="component" value="Unassembled WGS sequence"/>
</dbReference>
<name>A0ABU3NVV4_9FIRM</name>
<dbReference type="RefSeq" id="WP_413779469.1">
    <property type="nucleotide sequence ID" value="NZ_JAUOZS010000001.1"/>
</dbReference>
<proteinExistence type="predicted"/>
<gene>
    <name evidence="1" type="ORF">Q4T40_06795</name>
</gene>
<protein>
    <submittedName>
        <fullName evidence="1">Uncharacterized protein</fullName>
    </submittedName>
</protein>
<keyword evidence="2" id="KW-1185">Reference proteome</keyword>
<organism evidence="1 2">
    <name type="scientific">Anaeroselena agilis</name>
    <dbReference type="NCBI Taxonomy" id="3063788"/>
    <lineage>
        <taxon>Bacteria</taxon>
        <taxon>Bacillati</taxon>
        <taxon>Bacillota</taxon>
        <taxon>Negativicutes</taxon>
        <taxon>Acetonemataceae</taxon>
        <taxon>Anaeroselena</taxon>
    </lineage>
</organism>
<sequence>MKGKQVIDTISLIVKRQDLDRSLALFFVNSITKDIFRSTFCYKMVSYVTELTPVNGDVTVPRLKDPRYVEFNLDGQKTYLKRLQSFEQVFSIFGEVSLLEPYTFGVPEYYIVTEFGIKLYPIPTEGQVSVFGEFYPQDLKDDEISENVFSVEIPNVLVYLAASEYFDMLGEPDKAKYWREKGAALMQNYFSLLKRQNTNNTEMMNRDPWGNLGYDRGLVPRTSGITMDVIDGGEW</sequence>